<dbReference type="PANTHER" id="PTHR14969:SF13">
    <property type="entry name" value="AT30094P"/>
    <property type="match status" value="1"/>
</dbReference>
<evidence type="ECO:0000256" key="1">
    <source>
        <dbReference type="SAM" id="Phobius"/>
    </source>
</evidence>
<accession>A0A2W1KK81</accession>
<evidence type="ECO:0000313" key="3">
    <source>
        <dbReference type="EMBL" id="PZD82895.1"/>
    </source>
</evidence>
<dbReference type="Pfam" id="PF01569">
    <property type="entry name" value="PAP2"/>
    <property type="match status" value="1"/>
</dbReference>
<protein>
    <submittedName>
        <fullName evidence="3">Phosphatase PAP2 family protein</fullName>
    </submittedName>
</protein>
<dbReference type="OMA" id="VFWYVLM"/>
<feature type="transmembrane region" description="Helical" evidence="1">
    <location>
        <begin position="36"/>
        <end position="57"/>
    </location>
</feature>
<dbReference type="Proteomes" id="UP000248886">
    <property type="component" value="Unassembled WGS sequence"/>
</dbReference>
<dbReference type="EMBL" id="QKQP01000001">
    <property type="protein sequence ID" value="PZD82895.1"/>
    <property type="molecule type" value="Genomic_DNA"/>
</dbReference>
<dbReference type="OrthoDB" id="5292764at2"/>
<gene>
    <name evidence="3" type="ORF">DN052_02390</name>
</gene>
<keyword evidence="1" id="KW-1133">Transmembrane helix</keyword>
<feature type="domain" description="Phosphatidic acid phosphatase type 2/haloperoxidase" evidence="2">
    <location>
        <begin position="69"/>
        <end position="181"/>
    </location>
</feature>
<dbReference type="Gene3D" id="1.20.144.10">
    <property type="entry name" value="Phosphatidic acid phosphatase type 2/haloperoxidase"/>
    <property type="match status" value="1"/>
</dbReference>
<sequence length="200" mass="21949">MLPQPEWYTWYGWNDRIFLAVNHLSDTPMLSAAMEMVSWVAQPAYFPVWMALLVVIFRLRPLTLPFAVVWDFAVGELAVWLIVVALKSGLAYPRPVVALGSLSVHVVGRPEYWHSFPSGHAAMAFLLVGSLLLGKASKILWIPAAVYAVLVAWSRMAVGAHFPADVLGGALIGMFSAALAALLQRLTAPTGHSQDREGRR</sequence>
<dbReference type="GeneID" id="65280240"/>
<keyword evidence="1" id="KW-0812">Transmembrane</keyword>
<dbReference type="InterPro" id="IPR000326">
    <property type="entry name" value="PAP2/HPO"/>
</dbReference>
<dbReference type="SUPFAM" id="SSF48317">
    <property type="entry name" value="Acid phosphatase/Vanadium-dependent haloperoxidase"/>
    <property type="match status" value="1"/>
</dbReference>
<dbReference type="RefSeq" id="WP_012536435.1">
    <property type="nucleotide sequence ID" value="NZ_AP025160.1"/>
</dbReference>
<feature type="transmembrane region" description="Helical" evidence="1">
    <location>
        <begin position="166"/>
        <end position="183"/>
    </location>
</feature>
<keyword evidence="1" id="KW-0472">Membrane</keyword>
<name>A0A2W1KK81_ACIFR</name>
<dbReference type="PANTHER" id="PTHR14969">
    <property type="entry name" value="SPHINGOSINE-1-PHOSPHATE PHOSPHOHYDROLASE"/>
    <property type="match status" value="1"/>
</dbReference>
<feature type="transmembrane region" description="Helical" evidence="1">
    <location>
        <begin position="69"/>
        <end position="92"/>
    </location>
</feature>
<feature type="transmembrane region" description="Helical" evidence="1">
    <location>
        <begin position="140"/>
        <end position="160"/>
    </location>
</feature>
<proteinExistence type="predicted"/>
<dbReference type="AlphaFoldDB" id="A0A2W1KK81"/>
<evidence type="ECO:0000259" key="2">
    <source>
        <dbReference type="SMART" id="SM00014"/>
    </source>
</evidence>
<comment type="caution">
    <text evidence="3">The sequence shown here is derived from an EMBL/GenBank/DDBJ whole genome shotgun (WGS) entry which is preliminary data.</text>
</comment>
<dbReference type="SMART" id="SM00014">
    <property type="entry name" value="acidPPc"/>
    <property type="match status" value="1"/>
</dbReference>
<feature type="transmembrane region" description="Helical" evidence="1">
    <location>
        <begin position="112"/>
        <end position="133"/>
    </location>
</feature>
<evidence type="ECO:0000313" key="4">
    <source>
        <dbReference type="Proteomes" id="UP000248886"/>
    </source>
</evidence>
<organism evidence="3 4">
    <name type="scientific">Acidithiobacillus ferrooxidans</name>
    <name type="common">Thiobacillus ferrooxidans</name>
    <dbReference type="NCBI Taxonomy" id="920"/>
    <lineage>
        <taxon>Bacteria</taxon>
        <taxon>Pseudomonadati</taxon>
        <taxon>Pseudomonadota</taxon>
        <taxon>Acidithiobacillia</taxon>
        <taxon>Acidithiobacillales</taxon>
        <taxon>Acidithiobacillaceae</taxon>
        <taxon>Acidithiobacillus</taxon>
    </lineage>
</organism>
<reference evidence="3 4" key="1">
    <citation type="submission" date="2018-06" db="EMBL/GenBank/DDBJ databases">
        <title>Draft sequence of Acidithiobacillus ferrooxidans CCM 4253.</title>
        <authorList>
            <person name="Moya-Beltran A."/>
            <person name="Castro M."/>
            <person name="Covarrubias P.C."/>
            <person name="Issotta F."/>
            <person name="Janiczek O."/>
            <person name="Mandl M."/>
            <person name="Kucera J."/>
            <person name="Quatrini R."/>
        </authorList>
    </citation>
    <scope>NUCLEOTIDE SEQUENCE [LARGE SCALE GENOMIC DNA]</scope>
    <source>
        <strain evidence="3 4">CCM 4253</strain>
    </source>
</reference>
<dbReference type="InterPro" id="IPR036938">
    <property type="entry name" value="PAP2/HPO_sf"/>
</dbReference>